<comment type="subunit">
    <text evidence="2">Interacts with ribosomal protein uL14 (rplN).</text>
</comment>
<reference evidence="3 4" key="1">
    <citation type="submission" date="2020-05" db="EMBL/GenBank/DDBJ databases">
        <title>Streptobacillus felis strain LHL191014123.</title>
        <authorList>
            <person name="Fawzy A."/>
            <person name="Rau J."/>
            <person name="Risse K."/>
            <person name="Schauerte N."/>
            <person name="Geiger C."/>
            <person name="Blom J."/>
            <person name="Imirzalioglu C."/>
            <person name="Falgenhauer J."/>
            <person name="Bach A."/>
            <person name="Herden C."/>
            <person name="Eisenberg T."/>
        </authorList>
    </citation>
    <scope>NUCLEOTIDE SEQUENCE [LARGE SCALE GENOMIC DNA]</scope>
    <source>
        <strain evidence="3 4">LHL191014123</strain>
    </source>
</reference>
<dbReference type="GO" id="GO:0017148">
    <property type="term" value="P:negative regulation of translation"/>
    <property type="evidence" value="ECO:0007669"/>
    <property type="project" value="UniProtKB-UniRule"/>
</dbReference>
<evidence type="ECO:0000256" key="1">
    <source>
        <dbReference type="ARBA" id="ARBA00010574"/>
    </source>
</evidence>
<dbReference type="Proteomes" id="UP000526184">
    <property type="component" value="Unassembled WGS sequence"/>
</dbReference>
<gene>
    <name evidence="2 3" type="primary">rsfS</name>
    <name evidence="3" type="ORF">HP397_01745</name>
</gene>
<comment type="caution">
    <text evidence="3">The sequence shown here is derived from an EMBL/GenBank/DDBJ whole genome shotgun (WGS) entry which is preliminary data.</text>
</comment>
<keyword evidence="2" id="KW-0810">Translation regulation</keyword>
<accession>A0A7Z0PE51</accession>
<comment type="subcellular location">
    <subcellularLocation>
        <location evidence="2">Cytoplasm</location>
    </subcellularLocation>
</comment>
<comment type="function">
    <text evidence="2">Functions as a ribosomal silencing factor. Interacts with ribosomal protein uL14 (rplN), blocking formation of intersubunit bridge B8. Prevents association of the 30S and 50S ribosomal subunits and the formation of functional ribosomes, thus repressing translation.</text>
</comment>
<dbReference type="EMBL" id="JABMKT010000005">
    <property type="protein sequence ID" value="NYV27551.1"/>
    <property type="molecule type" value="Genomic_DNA"/>
</dbReference>
<proteinExistence type="inferred from homology"/>
<dbReference type="PANTHER" id="PTHR21043">
    <property type="entry name" value="IOJAP SUPERFAMILY ORTHOLOG"/>
    <property type="match status" value="1"/>
</dbReference>
<dbReference type="InterPro" id="IPR043519">
    <property type="entry name" value="NT_sf"/>
</dbReference>
<dbReference type="GO" id="GO:0090071">
    <property type="term" value="P:negative regulation of ribosome biogenesis"/>
    <property type="evidence" value="ECO:0007669"/>
    <property type="project" value="UniProtKB-UniRule"/>
</dbReference>
<keyword evidence="2" id="KW-0963">Cytoplasm</keyword>
<evidence type="ECO:0000313" key="3">
    <source>
        <dbReference type="EMBL" id="NYV27551.1"/>
    </source>
</evidence>
<dbReference type="Gene3D" id="3.30.460.10">
    <property type="entry name" value="Beta Polymerase, domain 2"/>
    <property type="match status" value="1"/>
</dbReference>
<dbReference type="NCBIfam" id="TIGR00090">
    <property type="entry name" value="rsfS_iojap_ybeB"/>
    <property type="match status" value="1"/>
</dbReference>
<dbReference type="Pfam" id="PF02410">
    <property type="entry name" value="RsfS"/>
    <property type="match status" value="1"/>
</dbReference>
<dbReference type="PANTHER" id="PTHR21043:SF0">
    <property type="entry name" value="MITOCHONDRIAL ASSEMBLY OF RIBOSOMAL LARGE SUBUNIT PROTEIN 1"/>
    <property type="match status" value="1"/>
</dbReference>
<dbReference type="HAMAP" id="MF_01477">
    <property type="entry name" value="Iojap_RsfS"/>
    <property type="match status" value="1"/>
</dbReference>
<comment type="similarity">
    <text evidence="1 2">Belongs to the Iojap/RsfS family.</text>
</comment>
<dbReference type="SUPFAM" id="SSF81301">
    <property type="entry name" value="Nucleotidyltransferase"/>
    <property type="match status" value="1"/>
</dbReference>
<name>A0A7Z0PE51_9FUSO</name>
<evidence type="ECO:0000256" key="2">
    <source>
        <dbReference type="HAMAP-Rule" id="MF_01477"/>
    </source>
</evidence>
<dbReference type="OrthoDB" id="9793681at2"/>
<organism evidence="3 4">
    <name type="scientific">Streptobacillus felis</name>
    <dbReference type="NCBI Taxonomy" id="1384509"/>
    <lineage>
        <taxon>Bacteria</taxon>
        <taxon>Fusobacteriati</taxon>
        <taxon>Fusobacteriota</taxon>
        <taxon>Fusobacteriia</taxon>
        <taxon>Fusobacteriales</taxon>
        <taxon>Leptotrichiaceae</taxon>
        <taxon>Streptobacillus</taxon>
    </lineage>
</organism>
<dbReference type="GO" id="GO:0043023">
    <property type="term" value="F:ribosomal large subunit binding"/>
    <property type="evidence" value="ECO:0007669"/>
    <property type="project" value="TreeGrafter"/>
</dbReference>
<keyword evidence="2" id="KW-0678">Repressor</keyword>
<evidence type="ECO:0000313" key="4">
    <source>
        <dbReference type="Proteomes" id="UP000526184"/>
    </source>
</evidence>
<dbReference type="RefSeq" id="WP_067322807.1">
    <property type="nucleotide sequence ID" value="NZ_CBCRWS010000006.1"/>
</dbReference>
<sequence length="101" mass="11399">MEDIVKVVVDAIEEKKGLDIKVYDLKGKSPFFDYSILCTGSSSRNVEAIVQELKKNMPLVKGIEGQEEANWVLIDGGDVIVSVFTKDARDYYNLDEFYESV</sequence>
<keyword evidence="4" id="KW-1185">Reference proteome</keyword>
<dbReference type="GO" id="GO:0042256">
    <property type="term" value="P:cytosolic ribosome assembly"/>
    <property type="evidence" value="ECO:0007669"/>
    <property type="project" value="UniProtKB-UniRule"/>
</dbReference>
<dbReference type="AlphaFoldDB" id="A0A7Z0PE51"/>
<protein>
    <recommendedName>
        <fullName evidence="2">Ribosomal silencing factor RsfS</fullName>
    </recommendedName>
</protein>
<dbReference type="GO" id="GO:0005737">
    <property type="term" value="C:cytoplasm"/>
    <property type="evidence" value="ECO:0007669"/>
    <property type="project" value="UniProtKB-SubCell"/>
</dbReference>
<dbReference type="InterPro" id="IPR004394">
    <property type="entry name" value="Iojap/RsfS/C7orf30"/>
</dbReference>